<sequence>MFGLGAGLLATTLLVSACGNSASSEGNAADGATESVEIGISQIISHPSLDAASEGFKKALADNGYVDGETVTYDEQNAQGDQATATSIAGKFASDKKDLILAIATPTAQAAVQAIVDTPILFTAVTDPVSADLVESMDAPGSNVTGTSDRNPVEEQLALVKELNPDAKSVGIVYSSGEVNSGVQVEWAKEAGKKLGLEIKEAAISNSTEVQQAAESLDVDAFYVPTDNAVVSALESLIQVAESKKILTIAAEGDSVKRGTVATYGINYEKLGYQTGEMAVKILKGEAEPASMPVETQTELELYVNEAAAKRTGVTLPDGFTAKAKADHVFK</sequence>
<dbReference type="EMBL" id="CP093326">
    <property type="protein sequence ID" value="UNK47574.1"/>
    <property type="molecule type" value="Genomic_DNA"/>
</dbReference>
<organism evidence="1 2">
    <name type="scientific">Arthrobacter sulfonylureivorans</name>
    <dbReference type="NCBI Taxonomy" id="2486855"/>
    <lineage>
        <taxon>Bacteria</taxon>
        <taxon>Bacillati</taxon>
        <taxon>Actinomycetota</taxon>
        <taxon>Actinomycetes</taxon>
        <taxon>Micrococcales</taxon>
        <taxon>Micrococcaceae</taxon>
        <taxon>Arthrobacter</taxon>
    </lineage>
</organism>
<dbReference type="RefSeq" id="WP_241915299.1">
    <property type="nucleotide sequence ID" value="NZ_CP093326.1"/>
</dbReference>
<evidence type="ECO:0000313" key="2">
    <source>
        <dbReference type="Proteomes" id="UP000829069"/>
    </source>
</evidence>
<dbReference type="InterPro" id="IPR028082">
    <property type="entry name" value="Peripla_BP_I"/>
</dbReference>
<dbReference type="PANTHER" id="PTHR35271">
    <property type="entry name" value="ABC TRANSPORTER, SUBSTRATE-BINDING LIPOPROTEIN-RELATED"/>
    <property type="match status" value="1"/>
</dbReference>
<dbReference type="PANTHER" id="PTHR35271:SF1">
    <property type="entry name" value="ABC TRANSPORTER, SUBSTRATE-BINDING LIPOPROTEIN"/>
    <property type="match status" value="1"/>
</dbReference>
<dbReference type="SUPFAM" id="SSF53822">
    <property type="entry name" value="Periplasmic binding protein-like I"/>
    <property type="match status" value="1"/>
</dbReference>
<dbReference type="Gene3D" id="3.40.50.2300">
    <property type="match status" value="2"/>
</dbReference>
<dbReference type="Proteomes" id="UP000829069">
    <property type="component" value="Chromosome"/>
</dbReference>
<dbReference type="Pfam" id="PF04392">
    <property type="entry name" value="ABC_sub_bind"/>
    <property type="match status" value="1"/>
</dbReference>
<protein>
    <submittedName>
        <fullName evidence="1">ABC transporter substrate-binding protein</fullName>
    </submittedName>
</protein>
<proteinExistence type="predicted"/>
<reference evidence="1 2" key="1">
    <citation type="submission" date="2022-03" db="EMBL/GenBank/DDBJ databases">
        <title>Isotopic signatures of nitrous oxide derived from detoxification processes.</title>
        <authorList>
            <person name="Behrendt U."/>
            <person name="Buchen C."/>
            <person name="Well R."/>
            <person name="Ulrich A."/>
            <person name="Rohe L."/>
            <person name="Kolb S."/>
            <person name="Schloter M."/>
            <person name="Horn M.A."/>
            <person name="Augustin J."/>
        </authorList>
    </citation>
    <scope>NUCLEOTIDE SEQUENCE [LARGE SCALE GENOMIC DNA]</scope>
    <source>
        <strain evidence="1 2">S4-C24</strain>
    </source>
</reference>
<gene>
    <name evidence="1" type="ORF">MNQ99_07545</name>
</gene>
<accession>A0ABY3WB46</accession>
<dbReference type="InterPro" id="IPR007487">
    <property type="entry name" value="ABC_transpt-TYRBP-like"/>
</dbReference>
<name>A0ABY3WB46_9MICC</name>
<dbReference type="CDD" id="cd06325">
    <property type="entry name" value="PBP1_ABC_unchar_transporter"/>
    <property type="match status" value="1"/>
</dbReference>
<evidence type="ECO:0000313" key="1">
    <source>
        <dbReference type="EMBL" id="UNK47574.1"/>
    </source>
</evidence>
<keyword evidence="2" id="KW-1185">Reference proteome</keyword>